<evidence type="ECO:0000256" key="4">
    <source>
        <dbReference type="ARBA" id="ARBA00023163"/>
    </source>
</evidence>
<dbReference type="Pfam" id="PF02309">
    <property type="entry name" value="AUX_IAA"/>
    <property type="match status" value="1"/>
</dbReference>
<name>A0ABU6R2S7_9FABA</name>
<proteinExistence type="inferred from homology"/>
<dbReference type="InterPro" id="IPR053793">
    <property type="entry name" value="PB1-like"/>
</dbReference>
<keyword evidence="4 7" id="KW-0804">Transcription</keyword>
<dbReference type="InterPro" id="IPR033389">
    <property type="entry name" value="AUX/IAA_dom"/>
</dbReference>
<evidence type="ECO:0000256" key="2">
    <source>
        <dbReference type="ARBA" id="ARBA00011726"/>
    </source>
</evidence>
<evidence type="ECO:0000313" key="10">
    <source>
        <dbReference type="Proteomes" id="UP001341840"/>
    </source>
</evidence>
<keyword evidence="7" id="KW-0678">Repressor</keyword>
<comment type="subunit">
    <text evidence="2 7">Homodimers and heterodimers.</text>
</comment>
<evidence type="ECO:0000313" key="9">
    <source>
        <dbReference type="EMBL" id="MED6118353.1"/>
    </source>
</evidence>
<keyword evidence="6 7" id="KW-0927">Auxin signaling pathway</keyword>
<evidence type="ECO:0000256" key="1">
    <source>
        <dbReference type="ARBA" id="ARBA00004123"/>
    </source>
</evidence>
<evidence type="ECO:0000256" key="7">
    <source>
        <dbReference type="RuleBase" id="RU004549"/>
    </source>
</evidence>
<dbReference type="InterPro" id="IPR044835">
    <property type="entry name" value="ARF_plant"/>
</dbReference>
<dbReference type="PANTHER" id="PTHR31384">
    <property type="entry name" value="AUXIN RESPONSE FACTOR 4-RELATED"/>
    <property type="match status" value="1"/>
</dbReference>
<dbReference type="PANTHER" id="PTHR31384:SF10">
    <property type="entry name" value="AUXIN RESPONSE FACTOR 5"/>
    <property type="match status" value="1"/>
</dbReference>
<keyword evidence="3 7" id="KW-0805">Transcription regulation</keyword>
<evidence type="ECO:0000259" key="8">
    <source>
        <dbReference type="PROSITE" id="PS51745"/>
    </source>
</evidence>
<gene>
    <name evidence="9" type="ORF">PIB30_002062</name>
</gene>
<organism evidence="9 10">
    <name type="scientific">Stylosanthes scabra</name>
    <dbReference type="NCBI Taxonomy" id="79078"/>
    <lineage>
        <taxon>Eukaryota</taxon>
        <taxon>Viridiplantae</taxon>
        <taxon>Streptophyta</taxon>
        <taxon>Embryophyta</taxon>
        <taxon>Tracheophyta</taxon>
        <taxon>Spermatophyta</taxon>
        <taxon>Magnoliopsida</taxon>
        <taxon>eudicotyledons</taxon>
        <taxon>Gunneridae</taxon>
        <taxon>Pentapetalae</taxon>
        <taxon>rosids</taxon>
        <taxon>fabids</taxon>
        <taxon>Fabales</taxon>
        <taxon>Fabaceae</taxon>
        <taxon>Papilionoideae</taxon>
        <taxon>50 kb inversion clade</taxon>
        <taxon>dalbergioids sensu lato</taxon>
        <taxon>Dalbergieae</taxon>
        <taxon>Pterocarpus clade</taxon>
        <taxon>Stylosanthes</taxon>
    </lineage>
</organism>
<comment type="similarity">
    <text evidence="7">Belongs to the Aux/IAA family.</text>
</comment>
<comment type="function">
    <text evidence="7">Aux/IAA proteins are short-lived transcriptional factors that function as repressors of early auxin response genes at low auxin concentrations.</text>
</comment>
<sequence length="400" mass="44254">MKEQPGRHRYAGAPFASMPQPQNLKIPLESTLLENTFLTSPCMPHYDNGTVEMNKLGNNNGSCLWIAQQEESVAKRALLQQMNTTVPKVNRKGHLAGSGSVSIIPENDQHFLTELDQHSFKFDNPFSPPDMSKLESEVLSDQMLEDSANVNGLIPQQDTVEWVVHSSCQQGLQEHHVARSEAVLRNLSVESNNPSEIWDNTSVVDVSNASATMVEPSDSSAILDEFCTLEDKDFQELSDCMMTNFGMSQDVQSQITSASLAEPHGFSVQDLAVNAGGASSSKVGFDECSFLQNNSRPQVAAKAPPRRTYTKVQRAGSVGRSIDVTAFKNYEELIHAIESMFGLEGLLNDTKGRDSEWKLVYVDYENDVLLVGDDPWGEFVACVRCIRILSPTEVQKMKMD</sequence>
<dbReference type="Gene3D" id="3.10.20.90">
    <property type="entry name" value="Phosphatidylinositol 3-kinase Catalytic Subunit, Chain A, domain 1"/>
    <property type="match status" value="1"/>
</dbReference>
<comment type="subcellular location">
    <subcellularLocation>
        <location evidence="1 7">Nucleus</location>
    </subcellularLocation>
</comment>
<dbReference type="Proteomes" id="UP001341840">
    <property type="component" value="Unassembled WGS sequence"/>
</dbReference>
<evidence type="ECO:0000256" key="3">
    <source>
        <dbReference type="ARBA" id="ARBA00023015"/>
    </source>
</evidence>
<protein>
    <recommendedName>
        <fullName evidence="7">Auxin-induced protein</fullName>
    </recommendedName>
</protein>
<dbReference type="PROSITE" id="PS51745">
    <property type="entry name" value="PB1"/>
    <property type="match status" value="1"/>
</dbReference>
<keyword evidence="5 7" id="KW-0539">Nucleus</keyword>
<comment type="caution">
    <text evidence="9">The sequence shown here is derived from an EMBL/GenBank/DDBJ whole genome shotgun (WGS) entry which is preliminary data.</text>
</comment>
<feature type="domain" description="PB1" evidence="8">
    <location>
        <begin position="307"/>
        <end position="393"/>
    </location>
</feature>
<dbReference type="EMBL" id="JASCZI010030212">
    <property type="protein sequence ID" value="MED6118353.1"/>
    <property type="molecule type" value="Genomic_DNA"/>
</dbReference>
<accession>A0ABU6R2S7</accession>
<evidence type="ECO:0000256" key="5">
    <source>
        <dbReference type="ARBA" id="ARBA00023242"/>
    </source>
</evidence>
<dbReference type="SUPFAM" id="SSF54277">
    <property type="entry name" value="CAD &amp; PB1 domains"/>
    <property type="match status" value="1"/>
</dbReference>
<reference evidence="9 10" key="1">
    <citation type="journal article" date="2023" name="Plants (Basel)">
        <title>Bridging the Gap: Combining Genomics and Transcriptomics Approaches to Understand Stylosanthes scabra, an Orphan Legume from the Brazilian Caatinga.</title>
        <authorList>
            <person name="Ferreira-Neto J.R.C."/>
            <person name="da Silva M.D."/>
            <person name="Binneck E."/>
            <person name="de Melo N.F."/>
            <person name="da Silva R.H."/>
            <person name="de Melo A.L.T.M."/>
            <person name="Pandolfi V."/>
            <person name="Bustamante F.O."/>
            <person name="Brasileiro-Vidal A.C."/>
            <person name="Benko-Iseppon A.M."/>
        </authorList>
    </citation>
    <scope>NUCLEOTIDE SEQUENCE [LARGE SCALE GENOMIC DNA]</scope>
    <source>
        <tissue evidence="9">Leaves</tissue>
    </source>
</reference>
<keyword evidence="10" id="KW-1185">Reference proteome</keyword>
<evidence type="ECO:0000256" key="6">
    <source>
        <dbReference type="ARBA" id="ARBA00023294"/>
    </source>
</evidence>